<sequence length="141" mass="16583">MLSHWNKNISVQFVEEFLDSAEKLTRQSFSNISNIDTLIDEVSKLLIENEHEISLLNTTLSSFRTVEQQLKDVKVSHEEVKTTTTQVNDTLISTRQQLNMYKEQFYLLNHTYSQFPFDKKHIENEINHLEMLLNKLFGAFS</sequence>
<comment type="caution">
    <text evidence="1">The sequence shown here is derived from an EMBL/GenBank/DDBJ whole genome shotgun (WGS) entry which is preliminary data.</text>
</comment>
<protein>
    <submittedName>
        <fullName evidence="1">Uncharacterized protein</fullName>
    </submittedName>
</protein>
<proteinExistence type="predicted"/>
<gene>
    <name evidence="1" type="ORF">DPMN_134115</name>
</gene>
<accession>A0A9D4JAF2</accession>
<dbReference type="AlphaFoldDB" id="A0A9D4JAF2"/>
<name>A0A9D4JAF2_DREPO</name>
<evidence type="ECO:0000313" key="2">
    <source>
        <dbReference type="Proteomes" id="UP000828390"/>
    </source>
</evidence>
<dbReference type="EMBL" id="JAIWYP010000006">
    <property type="protein sequence ID" value="KAH3805806.1"/>
    <property type="molecule type" value="Genomic_DNA"/>
</dbReference>
<reference evidence="1" key="2">
    <citation type="submission" date="2020-11" db="EMBL/GenBank/DDBJ databases">
        <authorList>
            <person name="McCartney M.A."/>
            <person name="Auch B."/>
            <person name="Kono T."/>
            <person name="Mallez S."/>
            <person name="Becker A."/>
            <person name="Gohl D.M."/>
            <person name="Silverstein K.A.T."/>
            <person name="Koren S."/>
            <person name="Bechman K.B."/>
            <person name="Herman A."/>
            <person name="Abrahante J.E."/>
            <person name="Garbe J."/>
        </authorList>
    </citation>
    <scope>NUCLEOTIDE SEQUENCE</scope>
    <source>
        <strain evidence="1">Duluth1</strain>
        <tissue evidence="1">Whole animal</tissue>
    </source>
</reference>
<keyword evidence="2" id="KW-1185">Reference proteome</keyword>
<evidence type="ECO:0000313" key="1">
    <source>
        <dbReference type="EMBL" id="KAH3805806.1"/>
    </source>
</evidence>
<reference evidence="1" key="1">
    <citation type="journal article" date="2019" name="bioRxiv">
        <title>The Genome of the Zebra Mussel, Dreissena polymorpha: A Resource for Invasive Species Research.</title>
        <authorList>
            <person name="McCartney M.A."/>
            <person name="Auch B."/>
            <person name="Kono T."/>
            <person name="Mallez S."/>
            <person name="Zhang Y."/>
            <person name="Obille A."/>
            <person name="Becker A."/>
            <person name="Abrahante J.E."/>
            <person name="Garbe J."/>
            <person name="Badalamenti J.P."/>
            <person name="Herman A."/>
            <person name="Mangelson H."/>
            <person name="Liachko I."/>
            <person name="Sullivan S."/>
            <person name="Sone E.D."/>
            <person name="Koren S."/>
            <person name="Silverstein K.A.T."/>
            <person name="Beckman K.B."/>
            <person name="Gohl D.M."/>
        </authorList>
    </citation>
    <scope>NUCLEOTIDE SEQUENCE</scope>
    <source>
        <strain evidence="1">Duluth1</strain>
        <tissue evidence="1">Whole animal</tissue>
    </source>
</reference>
<dbReference type="Proteomes" id="UP000828390">
    <property type="component" value="Unassembled WGS sequence"/>
</dbReference>
<organism evidence="1 2">
    <name type="scientific">Dreissena polymorpha</name>
    <name type="common">Zebra mussel</name>
    <name type="synonym">Mytilus polymorpha</name>
    <dbReference type="NCBI Taxonomy" id="45954"/>
    <lineage>
        <taxon>Eukaryota</taxon>
        <taxon>Metazoa</taxon>
        <taxon>Spiralia</taxon>
        <taxon>Lophotrochozoa</taxon>
        <taxon>Mollusca</taxon>
        <taxon>Bivalvia</taxon>
        <taxon>Autobranchia</taxon>
        <taxon>Heteroconchia</taxon>
        <taxon>Euheterodonta</taxon>
        <taxon>Imparidentia</taxon>
        <taxon>Neoheterodontei</taxon>
        <taxon>Myida</taxon>
        <taxon>Dreissenoidea</taxon>
        <taxon>Dreissenidae</taxon>
        <taxon>Dreissena</taxon>
    </lineage>
</organism>